<dbReference type="AlphaFoldDB" id="A0A813BLA7"/>
<gene>
    <name evidence="1" type="ORF">SNEC2469_LOCUS30975</name>
</gene>
<name>A0A813BLA7_9DINO</name>
<comment type="caution">
    <text evidence="1">The sequence shown here is derived from an EMBL/GenBank/DDBJ whole genome shotgun (WGS) entry which is preliminary data.</text>
</comment>
<evidence type="ECO:0008006" key="3">
    <source>
        <dbReference type="Google" id="ProtNLM"/>
    </source>
</evidence>
<protein>
    <recommendedName>
        <fullName evidence="3">Reverse transcriptase domain-containing protein</fullName>
    </recommendedName>
</protein>
<keyword evidence="2" id="KW-1185">Reference proteome</keyword>
<dbReference type="Proteomes" id="UP000601435">
    <property type="component" value="Unassembled WGS sequence"/>
</dbReference>
<reference evidence="1" key="1">
    <citation type="submission" date="2021-02" db="EMBL/GenBank/DDBJ databases">
        <authorList>
            <person name="Dougan E. K."/>
            <person name="Rhodes N."/>
            <person name="Thang M."/>
            <person name="Chan C."/>
        </authorList>
    </citation>
    <scope>NUCLEOTIDE SEQUENCE</scope>
</reference>
<evidence type="ECO:0000313" key="2">
    <source>
        <dbReference type="Proteomes" id="UP000601435"/>
    </source>
</evidence>
<proteinExistence type="predicted"/>
<dbReference type="EMBL" id="CAJNJA010073669">
    <property type="protein sequence ID" value="CAE7910405.1"/>
    <property type="molecule type" value="Genomic_DNA"/>
</dbReference>
<accession>A0A813BLA7</accession>
<sequence>RLLTPDFFRWPPPSAVLYMDTLVCEDSSRHQLPLLRVPADFEKFFNTLQLPLIDAMQQGRGFPDAVRRLHQALFAPARVCLDTRVGLTSPLPVTRGLPQGAVSSPELSRGIRASDGAAYHSSGGRRVIAAGYVDDIEHYGSGLRDLPAILNSLALGSRATGVGYAWSKFSAFASDWDAVLAQLNDPRLSHNGASVSSWDIWKGGVRNFTLPRAAADTEDKILG</sequence>
<feature type="non-terminal residue" evidence="1">
    <location>
        <position position="223"/>
    </location>
</feature>
<feature type="non-terminal residue" evidence="1">
    <location>
        <position position="1"/>
    </location>
</feature>
<organism evidence="1 2">
    <name type="scientific">Symbiodinium necroappetens</name>
    <dbReference type="NCBI Taxonomy" id="1628268"/>
    <lineage>
        <taxon>Eukaryota</taxon>
        <taxon>Sar</taxon>
        <taxon>Alveolata</taxon>
        <taxon>Dinophyceae</taxon>
        <taxon>Suessiales</taxon>
        <taxon>Symbiodiniaceae</taxon>
        <taxon>Symbiodinium</taxon>
    </lineage>
</organism>
<dbReference type="OrthoDB" id="415690at2759"/>
<evidence type="ECO:0000313" key="1">
    <source>
        <dbReference type="EMBL" id="CAE7910405.1"/>
    </source>
</evidence>